<dbReference type="EMBL" id="BDSP01000151">
    <property type="protein sequence ID" value="GAX20673.1"/>
    <property type="molecule type" value="Genomic_DNA"/>
</dbReference>
<dbReference type="AlphaFoldDB" id="A0A1Z5K341"/>
<evidence type="ECO:0000313" key="1">
    <source>
        <dbReference type="EMBL" id="GAX20673.1"/>
    </source>
</evidence>
<sequence>MMRFFQTDDECLIVEAQRYCGCSFSFHQLAKCVLRSAKGLPATAARPLPLPKCLPRVSEEEQQSYINEGIEIAISLMRQGSLDAQLMALESLSQMSQGSPSAAEMIFGNNEVFDFLLSFAPLSANNDYEMERSNECQMHRAAMTVIANCLESLHPNLESSKCRDALLGDSLLASLVNEISLGHEKPHEACQAIRVLQVLAQVSAETKQRIALPVGEDYRHARLGELAQQLYRTWEH</sequence>
<accession>A0A1Z5K341</accession>
<comment type="caution">
    <text evidence="1">The sequence shown here is derived from an EMBL/GenBank/DDBJ whole genome shotgun (WGS) entry which is preliminary data.</text>
</comment>
<reference evidence="1 2" key="1">
    <citation type="journal article" date="2015" name="Plant Cell">
        <title>Oil accumulation by the oleaginous diatom Fistulifera solaris as revealed by the genome and transcriptome.</title>
        <authorList>
            <person name="Tanaka T."/>
            <person name="Maeda Y."/>
            <person name="Veluchamy A."/>
            <person name="Tanaka M."/>
            <person name="Abida H."/>
            <person name="Marechal E."/>
            <person name="Bowler C."/>
            <person name="Muto M."/>
            <person name="Sunaga Y."/>
            <person name="Tanaka M."/>
            <person name="Yoshino T."/>
            <person name="Taniguchi T."/>
            <person name="Fukuda Y."/>
            <person name="Nemoto M."/>
            <person name="Matsumoto M."/>
            <person name="Wong P.S."/>
            <person name="Aburatani S."/>
            <person name="Fujibuchi W."/>
        </authorList>
    </citation>
    <scope>NUCLEOTIDE SEQUENCE [LARGE SCALE GENOMIC DNA]</scope>
    <source>
        <strain evidence="1 2">JPCC DA0580</strain>
    </source>
</reference>
<dbReference type="InterPro" id="IPR011989">
    <property type="entry name" value="ARM-like"/>
</dbReference>
<dbReference type="Proteomes" id="UP000198406">
    <property type="component" value="Unassembled WGS sequence"/>
</dbReference>
<keyword evidence="2" id="KW-1185">Reference proteome</keyword>
<protein>
    <submittedName>
        <fullName evidence="1">Uncharacterized protein</fullName>
    </submittedName>
</protein>
<evidence type="ECO:0000313" key="2">
    <source>
        <dbReference type="Proteomes" id="UP000198406"/>
    </source>
</evidence>
<dbReference type="InterPro" id="IPR016024">
    <property type="entry name" value="ARM-type_fold"/>
</dbReference>
<proteinExistence type="predicted"/>
<name>A0A1Z5K341_FISSO</name>
<organism evidence="1 2">
    <name type="scientific">Fistulifera solaris</name>
    <name type="common">Oleaginous diatom</name>
    <dbReference type="NCBI Taxonomy" id="1519565"/>
    <lineage>
        <taxon>Eukaryota</taxon>
        <taxon>Sar</taxon>
        <taxon>Stramenopiles</taxon>
        <taxon>Ochrophyta</taxon>
        <taxon>Bacillariophyta</taxon>
        <taxon>Bacillariophyceae</taxon>
        <taxon>Bacillariophycidae</taxon>
        <taxon>Naviculales</taxon>
        <taxon>Naviculaceae</taxon>
        <taxon>Fistulifera</taxon>
    </lineage>
</organism>
<gene>
    <name evidence="1" type="ORF">FisN_32Hh062</name>
</gene>
<dbReference type="SUPFAM" id="SSF48371">
    <property type="entry name" value="ARM repeat"/>
    <property type="match status" value="1"/>
</dbReference>
<dbReference type="Gene3D" id="1.25.10.10">
    <property type="entry name" value="Leucine-rich Repeat Variant"/>
    <property type="match status" value="1"/>
</dbReference>
<dbReference type="InParanoid" id="A0A1Z5K341"/>